<comment type="similarity">
    <text evidence="2">In the N-terminal section; belongs to the transposase 2 family.</text>
</comment>
<dbReference type="OrthoDB" id="33505at2157"/>
<dbReference type="NCBIfam" id="NF040570">
    <property type="entry name" value="guided_TnpB"/>
    <property type="match status" value="1"/>
</dbReference>
<dbReference type="PANTHER" id="PTHR30405:SF11">
    <property type="entry name" value="RNA-GUIDED DNA ENDONUCLEASE RV2885C-RELATED"/>
    <property type="match status" value="1"/>
</dbReference>
<dbReference type="EMBL" id="HF582854">
    <property type="protein sequence ID" value="CCQ36731.1"/>
    <property type="molecule type" value="Genomic_DNA"/>
</dbReference>
<dbReference type="HOGENOM" id="CLU_032903_0_1_2"/>
<dbReference type="NCBIfam" id="TIGR01766">
    <property type="entry name" value="IS200/IS605 family accessory protein TnpB-like domain"/>
    <property type="match status" value="1"/>
</dbReference>
<keyword evidence="10" id="KW-1185">Reference proteome</keyword>
<protein>
    <submittedName>
        <fullName evidence="9">IS1341-type transposase ISNamo24</fullName>
    </submittedName>
</protein>
<comment type="similarity">
    <text evidence="1">In the C-terminal section; belongs to the transposase 35 family.</text>
</comment>
<keyword evidence="5" id="KW-0233">DNA recombination</keyword>
<dbReference type="InterPro" id="IPR051399">
    <property type="entry name" value="RNA-guided_DNA_endo/Transpos"/>
</dbReference>
<feature type="region of interest" description="Disordered" evidence="6">
    <location>
        <begin position="412"/>
        <end position="434"/>
    </location>
</feature>
<gene>
    <name evidence="9" type="ordered locus">Nmlp_2572</name>
</gene>
<keyword evidence="3" id="KW-0815">Transposition</keyword>
<dbReference type="PANTHER" id="PTHR30405">
    <property type="entry name" value="TRANSPOSASE"/>
    <property type="match status" value="1"/>
</dbReference>
<dbReference type="STRING" id="268739.Nmlp_2572"/>
<evidence type="ECO:0000256" key="5">
    <source>
        <dbReference type="ARBA" id="ARBA00023172"/>
    </source>
</evidence>
<dbReference type="RefSeq" id="WP_015409512.1">
    <property type="nucleotide sequence ID" value="NC_020388.1"/>
</dbReference>
<reference evidence="9 10" key="1">
    <citation type="journal article" date="2013" name="Genome Announc.">
        <title>Genome of the haloarchaeon Natronomonas moolapensis, a neutrophilic member of a previously haloalkaliphilic genus.</title>
        <authorList>
            <person name="Dyall-Smith M.L."/>
            <person name="Pfeiffer F."/>
            <person name="Oberwinkler T."/>
            <person name="Klee K."/>
            <person name="Rampp M."/>
            <person name="Palm P."/>
            <person name="Gross K."/>
            <person name="Schuster S.C."/>
            <person name="Oesterhelt D."/>
        </authorList>
    </citation>
    <scope>NUCLEOTIDE SEQUENCE [LARGE SCALE GENOMIC DNA]</scope>
    <source>
        <strain evidence="10">DSM 18674 / JCM 14361 / 8.8.11</strain>
    </source>
</reference>
<evidence type="ECO:0000256" key="3">
    <source>
        <dbReference type="ARBA" id="ARBA00022578"/>
    </source>
</evidence>
<evidence type="ECO:0000259" key="7">
    <source>
        <dbReference type="Pfam" id="PF01385"/>
    </source>
</evidence>
<dbReference type="Proteomes" id="UP000011867">
    <property type="component" value="Chromosome"/>
</dbReference>
<evidence type="ECO:0000256" key="1">
    <source>
        <dbReference type="ARBA" id="ARBA00008761"/>
    </source>
</evidence>
<dbReference type="InterPro" id="IPR010095">
    <property type="entry name" value="Cas12f1-like_TNB"/>
</dbReference>
<organism evidence="9 10">
    <name type="scientific">Natronomonas moolapensis (strain DSM 18674 / CECT 7526 / JCM 14361 / 8.8.11)</name>
    <dbReference type="NCBI Taxonomy" id="268739"/>
    <lineage>
        <taxon>Archaea</taxon>
        <taxon>Methanobacteriati</taxon>
        <taxon>Methanobacteriota</taxon>
        <taxon>Stenosarchaea group</taxon>
        <taxon>Halobacteria</taxon>
        <taxon>Halobacteriales</taxon>
        <taxon>Natronomonadaceae</taxon>
        <taxon>Natronomonas</taxon>
    </lineage>
</organism>
<dbReference type="GO" id="GO:0006310">
    <property type="term" value="P:DNA recombination"/>
    <property type="evidence" value="ECO:0007669"/>
    <property type="project" value="UniProtKB-KW"/>
</dbReference>
<dbReference type="GeneID" id="14651375"/>
<dbReference type="GO" id="GO:0003677">
    <property type="term" value="F:DNA binding"/>
    <property type="evidence" value="ECO:0007669"/>
    <property type="project" value="UniProtKB-KW"/>
</dbReference>
<dbReference type="Pfam" id="PF01385">
    <property type="entry name" value="OrfB_IS605"/>
    <property type="match status" value="1"/>
</dbReference>
<proteinExistence type="inferred from homology"/>
<evidence type="ECO:0000259" key="8">
    <source>
        <dbReference type="Pfam" id="PF07282"/>
    </source>
</evidence>
<dbReference type="GO" id="GO:0032196">
    <property type="term" value="P:transposition"/>
    <property type="evidence" value="ECO:0007669"/>
    <property type="project" value="UniProtKB-KW"/>
</dbReference>
<dbReference type="AlphaFoldDB" id="M1XR90"/>
<feature type="domain" description="Probable transposase IS891/IS1136/IS1341" evidence="7">
    <location>
        <begin position="195"/>
        <end position="292"/>
    </location>
</feature>
<dbReference type="InterPro" id="IPR001959">
    <property type="entry name" value="Transposase"/>
</dbReference>
<evidence type="ECO:0000256" key="6">
    <source>
        <dbReference type="SAM" id="MobiDB-lite"/>
    </source>
</evidence>
<name>M1XR90_NATM8</name>
<dbReference type="eggNOG" id="arCOG00684">
    <property type="taxonomic scope" value="Archaea"/>
</dbReference>
<evidence type="ECO:0000256" key="2">
    <source>
        <dbReference type="ARBA" id="ARBA00011044"/>
    </source>
</evidence>
<dbReference type="Pfam" id="PF07282">
    <property type="entry name" value="Cas12f1-like_TNB"/>
    <property type="match status" value="1"/>
</dbReference>
<dbReference type="KEGG" id="nmo:Nmlp_2572"/>
<keyword evidence="4" id="KW-0238">DNA-binding</keyword>
<evidence type="ECO:0000256" key="4">
    <source>
        <dbReference type="ARBA" id="ARBA00023125"/>
    </source>
</evidence>
<accession>M1XR90</accession>
<feature type="domain" description="Cas12f1-like TNB" evidence="8">
    <location>
        <begin position="304"/>
        <end position="369"/>
    </location>
</feature>
<evidence type="ECO:0000313" key="10">
    <source>
        <dbReference type="Proteomes" id="UP000011867"/>
    </source>
</evidence>
<feature type="compositionally biased region" description="Low complexity" evidence="6">
    <location>
        <begin position="422"/>
        <end position="434"/>
    </location>
</feature>
<sequence length="434" mass="49688">MWYDYRFRAYPDRTGVTAEAERHIDIHRQAYNHTRYEYNVLDIDEDNIGSAYQHQKRLTEWKDEWPVFSEVHSKALQKTVERFYDNLSNLSKKKQNGHKVGWLKWKSSKEYQSMTYSQSGFELKNTSGRTATIWLSKIGGIPIRYHREIPDNATIKEVTLKKETTGEWYVTFGLEVEDATLPEKPDIDGLDVEDCVGIDLGINNYIYTSDGDSVDWLDVSDEYERLRREQRNLSQKEHGSNNWEKQRREVAKVKRRIKRKVEDFQHKLTTWLVKTYDAVLVEDLNIAGMLQSDGNSRNKQDAAWRGFIEMLEYKGDLHGTHVVQVNPAGTTKECAECGVETEKPLWVREHSCPSCGFEVDRDANASYNILSRGLQELGLGQAEVTPVETATAVETDGGRSSSVPASRVVETGSLGVVRKTKSSAMTRRSASRTT</sequence>
<evidence type="ECO:0000313" key="9">
    <source>
        <dbReference type="EMBL" id="CCQ36731.1"/>
    </source>
</evidence>